<dbReference type="Proteomes" id="UP000199651">
    <property type="component" value="Unassembled WGS sequence"/>
</dbReference>
<keyword evidence="8" id="KW-0902">Two-component regulatory system</keyword>
<evidence type="ECO:0000256" key="2">
    <source>
        <dbReference type="ARBA" id="ARBA00012438"/>
    </source>
</evidence>
<dbReference type="Gene3D" id="3.30.565.10">
    <property type="entry name" value="Histidine kinase-like ATPase, C-terminal domain"/>
    <property type="match status" value="1"/>
</dbReference>
<accession>A0A1H0HM57</accession>
<feature type="transmembrane region" description="Helical" evidence="9">
    <location>
        <begin position="55"/>
        <end position="78"/>
    </location>
</feature>
<keyword evidence="3" id="KW-0597">Phosphoprotein</keyword>
<evidence type="ECO:0000256" key="4">
    <source>
        <dbReference type="ARBA" id="ARBA00022679"/>
    </source>
</evidence>
<dbReference type="SUPFAM" id="SSF55874">
    <property type="entry name" value="ATPase domain of HSP90 chaperone/DNA topoisomerase II/histidine kinase"/>
    <property type="match status" value="1"/>
</dbReference>
<feature type="transmembrane region" description="Helical" evidence="9">
    <location>
        <begin position="98"/>
        <end position="115"/>
    </location>
</feature>
<organism evidence="12 13">
    <name type="scientific">Actinokineospora alba</name>
    <dbReference type="NCBI Taxonomy" id="504798"/>
    <lineage>
        <taxon>Bacteria</taxon>
        <taxon>Bacillati</taxon>
        <taxon>Actinomycetota</taxon>
        <taxon>Actinomycetes</taxon>
        <taxon>Pseudonocardiales</taxon>
        <taxon>Pseudonocardiaceae</taxon>
        <taxon>Actinokineospora</taxon>
    </lineage>
</organism>
<sequence length="373" mass="39826">MWHAAFAFSLGALVLLKDLAPLEAPAAIPVSVWAHVLVLAGMCALLLLRLRMPVLAMVAGWPLVALDLLMGLTLPVVMVAGEHLYAAVLYGSRRASRVIAGAVGALIVSIIVIAIVHGWDMRSTTDLLLKACALPLVPVWWGMNMRQQRESAEAERARADDLARIAALDRDAAVHAERASMARDLHDVIAGHLSAIAIQSEALLTLPDGHPRTRTVLRSVRENSVDALAEMRAMIGLLRADDDVSERTAPARLRELDRLIRSARASGLDVRVDAEHPPQLPAAVDLSAFRIVQEALTNAVKHAPGSRAEVNVRHGEGTLVVEVIDDGAGAVLNPSGTGLITMSERAQAVGGVLVAGPCARGWRVRAELPVEDE</sequence>
<feature type="transmembrane region" description="Helical" evidence="9">
    <location>
        <begin position="26"/>
        <end position="48"/>
    </location>
</feature>
<dbReference type="InterPro" id="IPR011712">
    <property type="entry name" value="Sig_transdc_His_kin_sub3_dim/P"/>
</dbReference>
<dbReference type="InterPro" id="IPR050482">
    <property type="entry name" value="Sensor_HK_TwoCompSys"/>
</dbReference>
<dbReference type="PANTHER" id="PTHR24421:SF10">
    <property type="entry name" value="NITRATE_NITRITE SENSOR PROTEIN NARQ"/>
    <property type="match status" value="1"/>
</dbReference>
<dbReference type="PANTHER" id="PTHR24421">
    <property type="entry name" value="NITRATE/NITRITE SENSOR PROTEIN NARX-RELATED"/>
    <property type="match status" value="1"/>
</dbReference>
<dbReference type="GO" id="GO:0005524">
    <property type="term" value="F:ATP binding"/>
    <property type="evidence" value="ECO:0007669"/>
    <property type="project" value="UniProtKB-KW"/>
</dbReference>
<keyword evidence="9" id="KW-0812">Transmembrane</keyword>
<keyword evidence="9" id="KW-1133">Transmembrane helix</keyword>
<dbReference type="EMBL" id="FNJB01000002">
    <property type="protein sequence ID" value="SDO20286.1"/>
    <property type="molecule type" value="Genomic_DNA"/>
</dbReference>
<evidence type="ECO:0000256" key="3">
    <source>
        <dbReference type="ARBA" id="ARBA00022553"/>
    </source>
</evidence>
<dbReference type="CDD" id="cd16917">
    <property type="entry name" value="HATPase_UhpB-NarQ-NarX-like"/>
    <property type="match status" value="1"/>
</dbReference>
<dbReference type="Pfam" id="PF02518">
    <property type="entry name" value="HATPase_c"/>
    <property type="match status" value="1"/>
</dbReference>
<dbReference type="STRING" id="504798.SAMN05421871_101128"/>
<keyword evidence="9" id="KW-0472">Membrane</keyword>
<keyword evidence="6 12" id="KW-0418">Kinase</keyword>
<reference evidence="13" key="1">
    <citation type="submission" date="2016-10" db="EMBL/GenBank/DDBJ databases">
        <authorList>
            <person name="Varghese N."/>
            <person name="Submissions S."/>
        </authorList>
    </citation>
    <scope>NUCLEOTIDE SEQUENCE [LARGE SCALE GENOMIC DNA]</scope>
    <source>
        <strain evidence="13">IBRC-M 10655</strain>
    </source>
</reference>
<comment type="catalytic activity">
    <reaction evidence="1">
        <text>ATP + protein L-histidine = ADP + protein N-phospho-L-histidine.</text>
        <dbReference type="EC" id="2.7.13.3"/>
    </reaction>
</comment>
<evidence type="ECO:0000313" key="12">
    <source>
        <dbReference type="EMBL" id="SDO20286.1"/>
    </source>
</evidence>
<keyword evidence="5" id="KW-0547">Nucleotide-binding</keyword>
<evidence type="ECO:0000256" key="6">
    <source>
        <dbReference type="ARBA" id="ARBA00022777"/>
    </source>
</evidence>
<dbReference type="Pfam" id="PF07730">
    <property type="entry name" value="HisKA_3"/>
    <property type="match status" value="1"/>
</dbReference>
<feature type="domain" description="Signal transduction histidine kinase subgroup 3 dimerisation and phosphoacceptor" evidence="11">
    <location>
        <begin position="177"/>
        <end position="242"/>
    </location>
</feature>
<keyword evidence="7" id="KW-0067">ATP-binding</keyword>
<dbReference type="GO" id="GO:0000155">
    <property type="term" value="F:phosphorelay sensor kinase activity"/>
    <property type="evidence" value="ECO:0007669"/>
    <property type="project" value="InterPro"/>
</dbReference>
<evidence type="ECO:0000256" key="5">
    <source>
        <dbReference type="ARBA" id="ARBA00022741"/>
    </source>
</evidence>
<evidence type="ECO:0000259" key="11">
    <source>
        <dbReference type="Pfam" id="PF07730"/>
    </source>
</evidence>
<feature type="domain" description="Histidine kinase/HSP90-like ATPase" evidence="10">
    <location>
        <begin position="288"/>
        <end position="330"/>
    </location>
</feature>
<gene>
    <name evidence="12" type="ORF">SAMN05192558_102175</name>
</gene>
<dbReference type="GO" id="GO:0046983">
    <property type="term" value="F:protein dimerization activity"/>
    <property type="evidence" value="ECO:0007669"/>
    <property type="project" value="InterPro"/>
</dbReference>
<evidence type="ECO:0000259" key="10">
    <source>
        <dbReference type="Pfam" id="PF02518"/>
    </source>
</evidence>
<dbReference type="InterPro" id="IPR003594">
    <property type="entry name" value="HATPase_dom"/>
</dbReference>
<evidence type="ECO:0000256" key="8">
    <source>
        <dbReference type="ARBA" id="ARBA00023012"/>
    </source>
</evidence>
<dbReference type="Gene3D" id="1.20.5.1930">
    <property type="match status" value="1"/>
</dbReference>
<evidence type="ECO:0000313" key="13">
    <source>
        <dbReference type="Proteomes" id="UP000199651"/>
    </source>
</evidence>
<evidence type="ECO:0000256" key="1">
    <source>
        <dbReference type="ARBA" id="ARBA00000085"/>
    </source>
</evidence>
<evidence type="ECO:0000256" key="9">
    <source>
        <dbReference type="SAM" id="Phobius"/>
    </source>
</evidence>
<dbReference type="AlphaFoldDB" id="A0A1H0HM57"/>
<protein>
    <recommendedName>
        <fullName evidence="2">histidine kinase</fullName>
        <ecNumber evidence="2">2.7.13.3</ecNumber>
    </recommendedName>
</protein>
<dbReference type="InterPro" id="IPR036890">
    <property type="entry name" value="HATPase_C_sf"/>
</dbReference>
<name>A0A1H0HM57_9PSEU</name>
<keyword evidence="4" id="KW-0808">Transferase</keyword>
<evidence type="ECO:0000256" key="7">
    <source>
        <dbReference type="ARBA" id="ARBA00022840"/>
    </source>
</evidence>
<dbReference type="EC" id="2.7.13.3" evidence="2"/>
<dbReference type="GO" id="GO:0016020">
    <property type="term" value="C:membrane"/>
    <property type="evidence" value="ECO:0007669"/>
    <property type="project" value="InterPro"/>
</dbReference>
<keyword evidence="13" id="KW-1185">Reference proteome</keyword>
<proteinExistence type="predicted"/>